<dbReference type="Gene3D" id="1.10.510.40">
    <property type="match status" value="1"/>
</dbReference>
<dbReference type="EMBL" id="JBHMDO010000015">
    <property type="protein sequence ID" value="MFB9325764.1"/>
    <property type="molecule type" value="Genomic_DNA"/>
</dbReference>
<comment type="similarity">
    <text evidence="2">Belongs to the IucA/IucC family.</text>
</comment>
<organism evidence="5 6">
    <name type="scientific">Paenibacillus aurantiacus</name>
    <dbReference type="NCBI Taxonomy" id="1936118"/>
    <lineage>
        <taxon>Bacteria</taxon>
        <taxon>Bacillati</taxon>
        <taxon>Bacillota</taxon>
        <taxon>Bacilli</taxon>
        <taxon>Bacillales</taxon>
        <taxon>Paenibacillaceae</taxon>
        <taxon>Paenibacillus</taxon>
    </lineage>
</organism>
<dbReference type="Pfam" id="PF04183">
    <property type="entry name" value="IucA_IucC"/>
    <property type="match status" value="1"/>
</dbReference>
<name>A0ABV5KKN4_9BACL</name>
<reference evidence="5 6" key="1">
    <citation type="submission" date="2024-09" db="EMBL/GenBank/DDBJ databases">
        <authorList>
            <person name="Sun Q."/>
            <person name="Mori K."/>
        </authorList>
    </citation>
    <scope>NUCLEOTIDE SEQUENCE [LARGE SCALE GENOMIC DNA]</scope>
    <source>
        <strain evidence="5 6">TISTR 2452</strain>
    </source>
</reference>
<feature type="domain" description="Aerobactin siderophore biosynthesis IucA/IucC N-terminal" evidence="3">
    <location>
        <begin position="188"/>
        <end position="425"/>
    </location>
</feature>
<evidence type="ECO:0000259" key="4">
    <source>
        <dbReference type="Pfam" id="PF06276"/>
    </source>
</evidence>
<dbReference type="PANTHER" id="PTHR34384:SF5">
    <property type="entry name" value="L-2,3-DIAMINOPROPANOATE--CITRATE LIGASE"/>
    <property type="match status" value="1"/>
</dbReference>
<evidence type="ECO:0000313" key="5">
    <source>
        <dbReference type="EMBL" id="MFB9325764.1"/>
    </source>
</evidence>
<proteinExistence type="inferred from homology"/>
<gene>
    <name evidence="5" type="ORF">ACFFSY_07475</name>
</gene>
<keyword evidence="6" id="KW-1185">Reference proteome</keyword>
<sequence length="651" mass="71727">MKLSKLQAKEAAGHAAMQTLLNCYIRETGQGEFRVQEDCEAGESQYQLSSAEAGDDQRAANAIGAHAGDTDRAEHAPDSRGHDGSLEKLVLRLARQAVTVHASVTYKSPTGRHLFGSPIRIAADGAEPYPADYVSLAALLTKEIALEFGQAGQADELMLRIIQSCRNVEEFAWARSGDSDKLYGPDADYIDAEQALVFGHLLHPTPKSRQGIPEADNAVYSPELGGSFQLHYFRAHHSLVVQGSALVAPAAELILSELRGDPQVNQEWLAAHASSDEWALLPVHPLQADWLLAQSNVRSAIAAGNLQYLGAAGSPYQATSSLRTVYRNDARFMYKLSIPVKVTNSLRVNKYKELERGVEVKRLLETEVGRVREEYEGFDIIADPAFITLRLTDGEDESGFELVLRDNPFRWQASRGASPVAALVQDPLPGERSKLAVIIASIAQREGRPLAEVSADWFDRYLDISLKPMVRLYMRWGIALEAHQQNSVVQLEDGYPRRFYYRDNQGYYFCKSTEALLAQQLPGIGEASQTVCDDAIADERFRYYLIFNHMFGLINGFGAAGLIDERVLLGKLRAALEAFVPENREPSVFLATLLHDEQLPCKANLLTRLHDMDELVGSLDTQSVYVIVPNPLVKEVAVHAEQGGAAAAITV</sequence>
<evidence type="ECO:0000259" key="3">
    <source>
        <dbReference type="Pfam" id="PF04183"/>
    </source>
</evidence>
<protein>
    <submittedName>
        <fullName evidence="5">IucA/IucC family protein</fullName>
    </submittedName>
</protein>
<dbReference type="InterPro" id="IPR007310">
    <property type="entry name" value="Aerobactin_biosyn_IucA/IucC_N"/>
</dbReference>
<dbReference type="PANTHER" id="PTHR34384">
    <property type="entry name" value="L-2,3-DIAMINOPROPANOATE--CITRATE LIGASE"/>
    <property type="match status" value="1"/>
</dbReference>
<feature type="domain" description="Aerobactin siderophore biosynthesis IucA/IucC-like C-terminal" evidence="4">
    <location>
        <begin position="456"/>
        <end position="615"/>
    </location>
</feature>
<comment type="pathway">
    <text evidence="1">Siderophore biosynthesis.</text>
</comment>
<comment type="caution">
    <text evidence="5">The sequence shown here is derived from an EMBL/GenBank/DDBJ whole genome shotgun (WGS) entry which is preliminary data.</text>
</comment>
<dbReference type="Proteomes" id="UP001589747">
    <property type="component" value="Unassembled WGS sequence"/>
</dbReference>
<accession>A0ABV5KKN4</accession>
<dbReference type="RefSeq" id="WP_377492234.1">
    <property type="nucleotide sequence ID" value="NZ_JBHMDO010000015.1"/>
</dbReference>
<evidence type="ECO:0000256" key="2">
    <source>
        <dbReference type="ARBA" id="ARBA00007832"/>
    </source>
</evidence>
<dbReference type="InterPro" id="IPR037455">
    <property type="entry name" value="LucA/IucC-like"/>
</dbReference>
<dbReference type="Pfam" id="PF06276">
    <property type="entry name" value="FhuF"/>
    <property type="match status" value="1"/>
</dbReference>
<evidence type="ECO:0000313" key="6">
    <source>
        <dbReference type="Proteomes" id="UP001589747"/>
    </source>
</evidence>
<dbReference type="InterPro" id="IPR022770">
    <property type="entry name" value="IucA/IucC-like_C"/>
</dbReference>
<dbReference type="Gene3D" id="6.10.250.3370">
    <property type="match status" value="1"/>
</dbReference>
<evidence type="ECO:0000256" key="1">
    <source>
        <dbReference type="ARBA" id="ARBA00004924"/>
    </source>
</evidence>